<reference evidence="2 3" key="1">
    <citation type="submission" date="2016-10" db="EMBL/GenBank/DDBJ databases">
        <title>Pseudomonas lactis sp. nov. and Pseudomonas paralactis sp. nov., isolated from bovine raw milk.</title>
        <authorList>
            <person name="Von Neubeck M."/>
            <person name="Huptas C."/>
            <person name="Glueck C."/>
            <person name="Krewinkel M."/>
            <person name="Stoeckel M."/>
            <person name="Stressler T."/>
            <person name="Fischer L."/>
            <person name="Hinrichs J."/>
            <person name="Scherer S."/>
            <person name="Wenning M."/>
        </authorList>
    </citation>
    <scope>NUCLEOTIDE SEQUENCE [LARGE SCALE GENOMIC DNA]</scope>
    <source>
        <strain evidence="2 3">DSM 17516</strain>
    </source>
</reference>
<evidence type="ECO:0000313" key="2">
    <source>
        <dbReference type="EMBL" id="ONH49671.1"/>
    </source>
</evidence>
<dbReference type="OrthoDB" id="9796012at2"/>
<dbReference type="AlphaFoldDB" id="A0A1V2JYI0"/>
<proteinExistence type="predicted"/>
<accession>A0A1V2JYI0</accession>
<sequence>MNRRRQILNHQQQRIHQHAKNSSAPAFFKLLADPELLQRVEPVMPKHRQRLFTPTETLSM</sequence>
<comment type="caution">
    <text evidence="2">The sequence shown here is derived from an EMBL/GenBank/DDBJ whole genome shotgun (WGS) entry which is preliminary data.</text>
</comment>
<evidence type="ECO:0000313" key="3">
    <source>
        <dbReference type="Proteomes" id="UP000189295"/>
    </source>
</evidence>
<organism evidence="2 3">
    <name type="scientific">Pseudomonas cedrina subsp. cedrina</name>
    <dbReference type="NCBI Taxonomy" id="76762"/>
    <lineage>
        <taxon>Bacteria</taxon>
        <taxon>Pseudomonadati</taxon>
        <taxon>Pseudomonadota</taxon>
        <taxon>Gammaproteobacteria</taxon>
        <taxon>Pseudomonadales</taxon>
        <taxon>Pseudomonadaceae</taxon>
        <taxon>Pseudomonas</taxon>
    </lineage>
</organism>
<dbReference type="EMBL" id="MNPW01000025">
    <property type="protein sequence ID" value="ONH49671.1"/>
    <property type="molecule type" value="Genomic_DNA"/>
</dbReference>
<feature type="compositionally biased region" description="Basic residues" evidence="1">
    <location>
        <begin position="1"/>
        <end position="19"/>
    </location>
</feature>
<feature type="region of interest" description="Disordered" evidence="1">
    <location>
        <begin position="1"/>
        <end position="21"/>
    </location>
</feature>
<evidence type="ECO:0000256" key="1">
    <source>
        <dbReference type="SAM" id="MobiDB-lite"/>
    </source>
</evidence>
<protein>
    <submittedName>
        <fullName evidence="2">Uncharacterized protein</fullName>
    </submittedName>
</protein>
<gene>
    <name evidence="2" type="ORF">BLL36_28640</name>
</gene>
<dbReference type="Proteomes" id="UP000189295">
    <property type="component" value="Unassembled WGS sequence"/>
</dbReference>
<name>A0A1V2JYI0_PSECE</name>